<dbReference type="Proteomes" id="UP000547011">
    <property type="component" value="Unassembled WGS sequence"/>
</dbReference>
<evidence type="ECO:0000313" key="5">
    <source>
        <dbReference type="Proteomes" id="UP000547011"/>
    </source>
</evidence>
<dbReference type="AlphaFoldDB" id="A0A7W6IKD7"/>
<dbReference type="EMBL" id="JACIEW010000001">
    <property type="protein sequence ID" value="MBB4051273.1"/>
    <property type="molecule type" value="Genomic_DNA"/>
</dbReference>
<keyword evidence="2" id="KW-1133">Transmembrane helix</keyword>
<dbReference type="Pfam" id="PF01609">
    <property type="entry name" value="DDE_Tnp_1"/>
    <property type="match status" value="1"/>
</dbReference>
<dbReference type="GO" id="GO:0004803">
    <property type="term" value="F:transposase activity"/>
    <property type="evidence" value="ECO:0007669"/>
    <property type="project" value="InterPro"/>
</dbReference>
<evidence type="ECO:0000313" key="4">
    <source>
        <dbReference type="EMBL" id="MBB4051273.1"/>
    </source>
</evidence>
<proteinExistence type="predicted"/>
<organism evidence="4 5">
    <name type="scientific">Devosia subaequoris</name>
    <dbReference type="NCBI Taxonomy" id="395930"/>
    <lineage>
        <taxon>Bacteria</taxon>
        <taxon>Pseudomonadati</taxon>
        <taxon>Pseudomonadota</taxon>
        <taxon>Alphaproteobacteria</taxon>
        <taxon>Hyphomicrobiales</taxon>
        <taxon>Devosiaceae</taxon>
        <taxon>Devosia</taxon>
    </lineage>
</organism>
<keyword evidence="2" id="KW-0472">Membrane</keyword>
<evidence type="ECO:0000259" key="3">
    <source>
        <dbReference type="Pfam" id="PF01609"/>
    </source>
</evidence>
<gene>
    <name evidence="4" type="ORF">GGR20_000891</name>
</gene>
<feature type="domain" description="Transposase IS4-like" evidence="3">
    <location>
        <begin position="18"/>
        <end position="88"/>
    </location>
</feature>
<feature type="transmembrane region" description="Helical" evidence="2">
    <location>
        <begin position="112"/>
        <end position="128"/>
    </location>
</feature>
<feature type="region of interest" description="Disordered" evidence="1">
    <location>
        <begin position="1"/>
        <end position="28"/>
    </location>
</feature>
<keyword evidence="2" id="KW-0812">Transmembrane</keyword>
<keyword evidence="5" id="KW-1185">Reference proteome</keyword>
<name>A0A7W6IKD7_9HYPH</name>
<protein>
    <recommendedName>
        <fullName evidence="3">Transposase IS4-like domain-containing protein</fullName>
    </recommendedName>
</protein>
<feature type="transmembrane region" description="Helical" evidence="2">
    <location>
        <begin position="134"/>
        <end position="153"/>
    </location>
</feature>
<dbReference type="GO" id="GO:0006313">
    <property type="term" value="P:DNA transposition"/>
    <property type="evidence" value="ECO:0007669"/>
    <property type="project" value="InterPro"/>
</dbReference>
<dbReference type="InterPro" id="IPR002559">
    <property type="entry name" value="Transposase_11"/>
</dbReference>
<dbReference type="GO" id="GO:0003677">
    <property type="term" value="F:DNA binding"/>
    <property type="evidence" value="ECO:0007669"/>
    <property type="project" value="InterPro"/>
</dbReference>
<evidence type="ECO:0000256" key="1">
    <source>
        <dbReference type="SAM" id="MobiDB-lite"/>
    </source>
</evidence>
<accession>A0A7W6IKD7</accession>
<comment type="caution">
    <text evidence="4">The sequence shown here is derived from an EMBL/GenBank/DDBJ whole genome shotgun (WGS) entry which is preliminary data.</text>
</comment>
<evidence type="ECO:0000256" key="2">
    <source>
        <dbReference type="SAM" id="Phobius"/>
    </source>
</evidence>
<sequence>MDSGTLHRRQWEGRAAHKAGLGRSRGGFTSKIHARADGQGRPLGFVLTGSEASDYKAIDDLIALPVAKPRLMLADKGYDGDDIRASHPRRAAPSQQSCEYGGQRRGAGRCRLLLIVLALVCEVVRAPSSSATPWTIAFVATLVGGFIVMGLTMQ</sequence>
<reference evidence="4 5" key="1">
    <citation type="submission" date="2020-08" db="EMBL/GenBank/DDBJ databases">
        <title>Genomic Encyclopedia of Type Strains, Phase IV (KMG-IV): sequencing the most valuable type-strain genomes for metagenomic binning, comparative biology and taxonomic classification.</title>
        <authorList>
            <person name="Goeker M."/>
        </authorList>
    </citation>
    <scope>NUCLEOTIDE SEQUENCE [LARGE SCALE GENOMIC DNA]</scope>
    <source>
        <strain evidence="4 5">DSM 23447</strain>
    </source>
</reference>